<dbReference type="Gene3D" id="1.20.1440.140">
    <property type="match status" value="1"/>
</dbReference>
<evidence type="ECO:0000313" key="2">
    <source>
        <dbReference type="Proteomes" id="UP000549765"/>
    </source>
</evidence>
<dbReference type="InterPro" id="IPR015046">
    <property type="entry name" value="LciA_Immunity-like"/>
</dbReference>
<keyword evidence="2" id="KW-1185">Reference proteome</keyword>
<protein>
    <submittedName>
        <fullName evidence="1">Bacteriocin immunity protein</fullName>
    </submittedName>
</protein>
<name>A0A7X6N264_9LACO</name>
<dbReference type="InterPro" id="IPR053739">
    <property type="entry name" value="Bact_Immunity_Domain_sf"/>
</dbReference>
<evidence type="ECO:0000313" key="1">
    <source>
        <dbReference type="EMBL" id="NKZ23309.1"/>
    </source>
</evidence>
<dbReference type="GO" id="GO:0030153">
    <property type="term" value="P:bacteriocin immunity"/>
    <property type="evidence" value="ECO:0007669"/>
    <property type="project" value="InterPro"/>
</dbReference>
<dbReference type="EMBL" id="JAAXPN010000001">
    <property type="protein sequence ID" value="NKZ23309.1"/>
    <property type="molecule type" value="Genomic_DNA"/>
</dbReference>
<dbReference type="Pfam" id="PF08951">
    <property type="entry name" value="EntA_Immun"/>
    <property type="match status" value="1"/>
</dbReference>
<proteinExistence type="predicted"/>
<comment type="caution">
    <text evidence="1">The sequence shown here is derived from an EMBL/GenBank/DDBJ whole genome shotgun (WGS) entry which is preliminary data.</text>
</comment>
<dbReference type="AlphaFoldDB" id="A0A7X6N264"/>
<gene>
    <name evidence="1" type="ORF">HF964_00560</name>
</gene>
<accession>A0A7X6N264</accession>
<reference evidence="1 2" key="1">
    <citation type="submission" date="2020-04" db="EMBL/GenBank/DDBJ databases">
        <title>MicrobeNet Type strains.</title>
        <authorList>
            <person name="Nicholson A.C."/>
        </authorList>
    </citation>
    <scope>NUCLEOTIDE SEQUENCE [LARGE SCALE GENOMIC DNA]</scope>
    <source>
        <strain evidence="1 2">CCUG 61472</strain>
    </source>
</reference>
<dbReference type="Proteomes" id="UP000549765">
    <property type="component" value="Unassembled WGS sequence"/>
</dbReference>
<dbReference type="RefSeq" id="WP_168721109.1">
    <property type="nucleotide sequence ID" value="NZ_JAAXPN010000001.1"/>
</dbReference>
<organism evidence="1 2">
    <name type="scientific">Periweissella fabalis</name>
    <dbReference type="NCBI Taxonomy" id="1070421"/>
    <lineage>
        <taxon>Bacteria</taxon>
        <taxon>Bacillati</taxon>
        <taxon>Bacillota</taxon>
        <taxon>Bacilli</taxon>
        <taxon>Lactobacillales</taxon>
        <taxon>Lactobacillaceae</taxon>
        <taxon>Periweissella</taxon>
    </lineage>
</organism>
<sequence>MSNVNWFAGGSERDITALDLINALLPTLAVDSQLAHVLTDYQAQLTKPTTAVPFILSQLNLAIANAAKEDTTQLTAEQTSLIKQIAELSNIRYGY</sequence>